<feature type="transmembrane region" description="Helical" evidence="1">
    <location>
        <begin position="40"/>
        <end position="61"/>
    </location>
</feature>
<keyword evidence="1" id="KW-1133">Transmembrane helix</keyword>
<accession>A0A2U2N6H2</accession>
<protein>
    <recommendedName>
        <fullName evidence="2">VTT domain-containing protein</fullName>
    </recommendedName>
</protein>
<keyword evidence="1" id="KW-0472">Membrane</keyword>
<dbReference type="Proteomes" id="UP000245474">
    <property type="component" value="Unassembled WGS sequence"/>
</dbReference>
<dbReference type="Pfam" id="PF09335">
    <property type="entry name" value="VTT_dom"/>
    <property type="match status" value="1"/>
</dbReference>
<evidence type="ECO:0000256" key="1">
    <source>
        <dbReference type="SAM" id="Phobius"/>
    </source>
</evidence>
<dbReference type="GO" id="GO:0005886">
    <property type="term" value="C:plasma membrane"/>
    <property type="evidence" value="ECO:0007669"/>
    <property type="project" value="UniProtKB-ARBA"/>
</dbReference>
<evidence type="ECO:0000259" key="2">
    <source>
        <dbReference type="Pfam" id="PF09335"/>
    </source>
</evidence>
<feature type="transmembrane region" description="Helical" evidence="1">
    <location>
        <begin position="91"/>
        <end position="113"/>
    </location>
</feature>
<organism evidence="3 4">
    <name type="scientific">Sediminicurvatus halobius</name>
    <dbReference type="NCBI Taxonomy" id="2182432"/>
    <lineage>
        <taxon>Bacteria</taxon>
        <taxon>Pseudomonadati</taxon>
        <taxon>Pseudomonadota</taxon>
        <taxon>Gammaproteobacteria</taxon>
        <taxon>Chromatiales</taxon>
        <taxon>Ectothiorhodospiraceae</taxon>
        <taxon>Sediminicurvatus</taxon>
    </lineage>
</organism>
<feature type="transmembrane region" description="Helical" evidence="1">
    <location>
        <begin position="119"/>
        <end position="140"/>
    </location>
</feature>
<dbReference type="PANTHER" id="PTHR42709:SF4">
    <property type="entry name" value="INNER MEMBRANE PROTEIN YQAA"/>
    <property type="match status" value="1"/>
</dbReference>
<sequence length="141" mass="15642">MTTLGAYASLFFAGLIAATFFPAQSEAVLAALYVTGDYNTLALLVVATVGNVLGSVINWLLGRFIDHFRHRRWFPFSARSIDRASDWYQRWGVWSLLLAWTPFLGDPLTLVAGILRTNIWVFLALVTAGKAGRYAFLLAVL</sequence>
<name>A0A2U2N6H2_9GAMM</name>
<gene>
    <name evidence="3" type="ORF">DEM34_04905</name>
</gene>
<dbReference type="InterPro" id="IPR032816">
    <property type="entry name" value="VTT_dom"/>
</dbReference>
<feature type="domain" description="VTT" evidence="2">
    <location>
        <begin position="26"/>
        <end position="137"/>
    </location>
</feature>
<evidence type="ECO:0000313" key="3">
    <source>
        <dbReference type="EMBL" id="PWG64687.1"/>
    </source>
</evidence>
<reference evidence="3 4" key="1">
    <citation type="submission" date="2018-05" db="EMBL/GenBank/DDBJ databases">
        <title>Spiribacter halobius sp. nov., a moderately halophilic bacterium isolated from marine solar saltern.</title>
        <authorList>
            <person name="Zheng W.-S."/>
            <person name="Lu D.-C."/>
            <person name="Du Z.-J."/>
        </authorList>
    </citation>
    <scope>NUCLEOTIDE SEQUENCE [LARGE SCALE GENOMIC DNA]</scope>
    <source>
        <strain evidence="3 4">E85</strain>
    </source>
</reference>
<dbReference type="InterPro" id="IPR051311">
    <property type="entry name" value="DedA_domain"/>
</dbReference>
<dbReference type="PANTHER" id="PTHR42709">
    <property type="entry name" value="ALKALINE PHOSPHATASE LIKE PROTEIN"/>
    <property type="match status" value="1"/>
</dbReference>
<evidence type="ECO:0000313" key="4">
    <source>
        <dbReference type="Proteomes" id="UP000245474"/>
    </source>
</evidence>
<comment type="caution">
    <text evidence="3">The sequence shown here is derived from an EMBL/GenBank/DDBJ whole genome shotgun (WGS) entry which is preliminary data.</text>
</comment>
<dbReference type="EMBL" id="QFFI01000005">
    <property type="protein sequence ID" value="PWG64687.1"/>
    <property type="molecule type" value="Genomic_DNA"/>
</dbReference>
<dbReference type="OrthoDB" id="9814483at2"/>
<keyword evidence="4" id="KW-1185">Reference proteome</keyword>
<keyword evidence="1" id="KW-0812">Transmembrane</keyword>
<proteinExistence type="predicted"/>
<dbReference type="AlphaFoldDB" id="A0A2U2N6H2"/>